<reference evidence="2" key="2">
    <citation type="submission" date="2020-06" db="EMBL/GenBank/DDBJ databases">
        <title>Helianthus annuus Genome sequencing and assembly Release 2.</title>
        <authorList>
            <person name="Gouzy J."/>
            <person name="Langlade N."/>
            <person name="Munos S."/>
        </authorList>
    </citation>
    <scope>NUCLEOTIDE SEQUENCE</scope>
    <source>
        <tissue evidence="2">Leaves</tissue>
    </source>
</reference>
<keyword evidence="1" id="KW-1133">Transmembrane helix</keyword>
<dbReference type="Gramene" id="mRNA:HanXRQr2_Chr02g0068521">
    <property type="protein sequence ID" value="CDS:HanXRQr2_Chr02g0068521.1"/>
    <property type="gene ID" value="HanXRQr2_Chr02g0068521"/>
</dbReference>
<organism evidence="2 3">
    <name type="scientific">Helianthus annuus</name>
    <name type="common">Common sunflower</name>
    <dbReference type="NCBI Taxonomy" id="4232"/>
    <lineage>
        <taxon>Eukaryota</taxon>
        <taxon>Viridiplantae</taxon>
        <taxon>Streptophyta</taxon>
        <taxon>Embryophyta</taxon>
        <taxon>Tracheophyta</taxon>
        <taxon>Spermatophyta</taxon>
        <taxon>Magnoliopsida</taxon>
        <taxon>eudicotyledons</taxon>
        <taxon>Gunneridae</taxon>
        <taxon>Pentapetalae</taxon>
        <taxon>asterids</taxon>
        <taxon>campanulids</taxon>
        <taxon>Asterales</taxon>
        <taxon>Asteraceae</taxon>
        <taxon>Asteroideae</taxon>
        <taxon>Heliantheae alliance</taxon>
        <taxon>Heliantheae</taxon>
        <taxon>Helianthus</taxon>
    </lineage>
</organism>
<reference evidence="2" key="1">
    <citation type="journal article" date="2017" name="Nature">
        <title>The sunflower genome provides insights into oil metabolism, flowering and Asterid evolution.</title>
        <authorList>
            <person name="Badouin H."/>
            <person name="Gouzy J."/>
            <person name="Grassa C.J."/>
            <person name="Murat F."/>
            <person name="Staton S.E."/>
            <person name="Cottret L."/>
            <person name="Lelandais-Briere C."/>
            <person name="Owens G.L."/>
            <person name="Carrere S."/>
            <person name="Mayjonade B."/>
            <person name="Legrand L."/>
            <person name="Gill N."/>
            <person name="Kane N.C."/>
            <person name="Bowers J.E."/>
            <person name="Hubner S."/>
            <person name="Bellec A."/>
            <person name="Berard A."/>
            <person name="Berges H."/>
            <person name="Blanchet N."/>
            <person name="Boniface M.C."/>
            <person name="Brunel D."/>
            <person name="Catrice O."/>
            <person name="Chaidir N."/>
            <person name="Claudel C."/>
            <person name="Donnadieu C."/>
            <person name="Faraut T."/>
            <person name="Fievet G."/>
            <person name="Helmstetter N."/>
            <person name="King M."/>
            <person name="Knapp S.J."/>
            <person name="Lai Z."/>
            <person name="Le Paslier M.C."/>
            <person name="Lippi Y."/>
            <person name="Lorenzon L."/>
            <person name="Mandel J.R."/>
            <person name="Marage G."/>
            <person name="Marchand G."/>
            <person name="Marquand E."/>
            <person name="Bret-Mestries E."/>
            <person name="Morien E."/>
            <person name="Nambeesan S."/>
            <person name="Nguyen T."/>
            <person name="Pegot-Espagnet P."/>
            <person name="Pouilly N."/>
            <person name="Raftis F."/>
            <person name="Sallet E."/>
            <person name="Schiex T."/>
            <person name="Thomas J."/>
            <person name="Vandecasteele C."/>
            <person name="Vares D."/>
            <person name="Vear F."/>
            <person name="Vautrin S."/>
            <person name="Crespi M."/>
            <person name="Mangin B."/>
            <person name="Burke J.M."/>
            <person name="Salse J."/>
            <person name="Munos S."/>
            <person name="Vincourt P."/>
            <person name="Rieseberg L.H."/>
            <person name="Langlade N.B."/>
        </authorList>
    </citation>
    <scope>NUCLEOTIDE SEQUENCE</scope>
    <source>
        <tissue evidence="2">Leaves</tissue>
    </source>
</reference>
<comment type="caution">
    <text evidence="2">The sequence shown here is derived from an EMBL/GenBank/DDBJ whole genome shotgun (WGS) entry which is preliminary data.</text>
</comment>
<sequence length="137" mass="15841">MVILISVGMGQVMMNFIFFQIILSIVVIIVISILIFVNFISISRHILIIFIKVFTNIRLDFKSYSNRTKTVFKTSCFLRSIVHVIVLTRGSKTSINILIMFHVISNCLRSTVRLNSTKRLDNFCRCGTRIRKRCSFS</sequence>
<accession>A0A9K3JN73</accession>
<keyword evidence="1" id="KW-0812">Transmembrane</keyword>
<feature type="transmembrane region" description="Helical" evidence="1">
    <location>
        <begin position="12"/>
        <end position="36"/>
    </location>
</feature>
<dbReference type="AlphaFoldDB" id="A0A9K3JN73"/>
<dbReference type="Proteomes" id="UP000215914">
    <property type="component" value="Unassembled WGS sequence"/>
</dbReference>
<name>A0A9K3JN73_HELAN</name>
<protein>
    <submittedName>
        <fullName evidence="2">Uncharacterized protein</fullName>
    </submittedName>
</protein>
<gene>
    <name evidence="2" type="ORF">HanXRQr2_Chr02g0068521</name>
</gene>
<dbReference type="EMBL" id="MNCJ02000317">
    <property type="protein sequence ID" value="KAF5818653.1"/>
    <property type="molecule type" value="Genomic_DNA"/>
</dbReference>
<proteinExistence type="predicted"/>
<keyword evidence="3" id="KW-1185">Reference proteome</keyword>
<evidence type="ECO:0000256" key="1">
    <source>
        <dbReference type="SAM" id="Phobius"/>
    </source>
</evidence>
<keyword evidence="1" id="KW-0472">Membrane</keyword>
<evidence type="ECO:0000313" key="2">
    <source>
        <dbReference type="EMBL" id="KAF5818653.1"/>
    </source>
</evidence>
<evidence type="ECO:0000313" key="3">
    <source>
        <dbReference type="Proteomes" id="UP000215914"/>
    </source>
</evidence>